<dbReference type="Proteomes" id="UP000319894">
    <property type="component" value="Unassembled WGS sequence"/>
</dbReference>
<feature type="compositionally biased region" description="Polar residues" evidence="1">
    <location>
        <begin position="30"/>
        <end position="41"/>
    </location>
</feature>
<organism evidence="2 3">
    <name type="scientific">Haloglomus irregulare</name>
    <dbReference type="NCBI Taxonomy" id="2234134"/>
    <lineage>
        <taxon>Archaea</taxon>
        <taxon>Methanobacteriati</taxon>
        <taxon>Methanobacteriota</taxon>
        <taxon>Stenosarchaea group</taxon>
        <taxon>Halobacteria</taxon>
        <taxon>Halobacteriales</taxon>
        <taxon>Natronomonadaceae</taxon>
        <taxon>Haloglomus</taxon>
    </lineage>
</organism>
<evidence type="ECO:0000256" key="1">
    <source>
        <dbReference type="SAM" id="MobiDB-lite"/>
    </source>
</evidence>
<gene>
    <name evidence="2" type="ORF">DP107_01215</name>
</gene>
<evidence type="ECO:0008006" key="4">
    <source>
        <dbReference type="Google" id="ProtNLM"/>
    </source>
</evidence>
<dbReference type="InParanoid" id="A0A554NEL7"/>
<dbReference type="AlphaFoldDB" id="A0A554NEL7"/>
<feature type="region of interest" description="Disordered" evidence="1">
    <location>
        <begin position="26"/>
        <end position="113"/>
    </location>
</feature>
<accession>A0A554NEL7</accession>
<name>A0A554NEL7_9EURY</name>
<evidence type="ECO:0000313" key="2">
    <source>
        <dbReference type="EMBL" id="TSD15831.1"/>
    </source>
</evidence>
<protein>
    <recommendedName>
        <fullName evidence="4">Twin-arginine translocation signal domain-containing protein</fullName>
    </recommendedName>
</protein>
<feature type="compositionally biased region" description="Low complexity" evidence="1">
    <location>
        <begin position="72"/>
        <end position="88"/>
    </location>
</feature>
<comment type="caution">
    <text evidence="2">The sequence shown here is derived from an EMBL/GenBank/DDBJ whole genome shotgun (WGS) entry which is preliminary data.</text>
</comment>
<reference evidence="2 3" key="1">
    <citation type="submission" date="2018-06" db="EMBL/GenBank/DDBJ databases">
        <title>Natronomonas sp. F16-60 a new haloarchaeon isolated from a solar saltern of Isla Cristina, Huelva, Spain.</title>
        <authorList>
            <person name="Duran-Viseras A."/>
            <person name="Sanchez-Porro C."/>
            <person name="Ventosa A."/>
        </authorList>
    </citation>
    <scope>NUCLEOTIDE SEQUENCE [LARGE SCALE GENOMIC DNA]</scope>
    <source>
        <strain evidence="2 3">F16-60</strain>
    </source>
</reference>
<proteinExistence type="predicted"/>
<dbReference type="NCBIfam" id="TIGR01409">
    <property type="entry name" value="TAT_signal_seq"/>
    <property type="match status" value="1"/>
</dbReference>
<dbReference type="InterPro" id="IPR019546">
    <property type="entry name" value="TAT_signal_bac_arc"/>
</dbReference>
<sequence>MDRRGFLGGLASAGAVALAGRTNQRRTLETLDTTQPSSPGRCTTRRWTSSRAATRSPPGTRWPPTASSTCCRSAGSPTRRSTTSTGASWPANPTHGPSPRSGTPCWAPRTRRR</sequence>
<dbReference type="EMBL" id="QMDX01000001">
    <property type="protein sequence ID" value="TSD15831.1"/>
    <property type="molecule type" value="Genomic_DNA"/>
</dbReference>
<keyword evidence="3" id="KW-1185">Reference proteome</keyword>
<feature type="compositionally biased region" description="Low complexity" evidence="1">
    <location>
        <begin position="45"/>
        <end position="56"/>
    </location>
</feature>
<evidence type="ECO:0000313" key="3">
    <source>
        <dbReference type="Proteomes" id="UP000319894"/>
    </source>
</evidence>